<accession>A0ABR3VBF0</accession>
<dbReference type="PANTHER" id="PTHR36102:SF1">
    <property type="entry name" value="YDR124W-LIKE HELICAL BUNDLE DOMAIN-CONTAINING PROTEIN"/>
    <property type="match status" value="1"/>
</dbReference>
<dbReference type="PANTHER" id="PTHR36102">
    <property type="entry name" value="CHROMOSOME 10, WHOLE GENOME SHOTGUN SEQUENCE"/>
    <property type="match status" value="1"/>
</dbReference>
<feature type="compositionally biased region" description="Basic residues" evidence="1">
    <location>
        <begin position="129"/>
        <end position="142"/>
    </location>
</feature>
<feature type="region of interest" description="Disordered" evidence="1">
    <location>
        <begin position="498"/>
        <end position="544"/>
    </location>
</feature>
<feature type="domain" description="Subtelomeric hrmA-associated cluster protein AFUB-079030/YDR124W-like helical bundle" evidence="2">
    <location>
        <begin position="161"/>
        <end position="307"/>
    </location>
</feature>
<comment type="caution">
    <text evidence="3">The sequence shown here is derived from an EMBL/GenBank/DDBJ whole genome shotgun (WGS) entry which is preliminary data.</text>
</comment>
<gene>
    <name evidence="3" type="ORF">VTJ49DRAFT_1794</name>
</gene>
<name>A0ABR3VBF0_HUMIN</name>
<dbReference type="Pfam" id="PF11001">
    <property type="entry name" value="AFUB_07903_YDR124W_hel"/>
    <property type="match status" value="1"/>
</dbReference>
<feature type="compositionally biased region" description="Acidic residues" evidence="1">
    <location>
        <begin position="336"/>
        <end position="346"/>
    </location>
</feature>
<feature type="compositionally biased region" description="Basic and acidic residues" evidence="1">
    <location>
        <begin position="115"/>
        <end position="128"/>
    </location>
</feature>
<dbReference type="EMBL" id="JAZGSY010000171">
    <property type="protein sequence ID" value="KAL1839175.1"/>
    <property type="molecule type" value="Genomic_DNA"/>
</dbReference>
<reference evidence="3 4" key="1">
    <citation type="journal article" date="2024" name="Commun. Biol.">
        <title>Comparative genomic analysis of thermophilic fungi reveals convergent evolutionary adaptations and gene losses.</title>
        <authorList>
            <person name="Steindorff A.S."/>
            <person name="Aguilar-Pontes M.V."/>
            <person name="Robinson A.J."/>
            <person name="Andreopoulos B."/>
            <person name="LaButti K."/>
            <person name="Kuo A."/>
            <person name="Mondo S."/>
            <person name="Riley R."/>
            <person name="Otillar R."/>
            <person name="Haridas S."/>
            <person name="Lipzen A."/>
            <person name="Grimwood J."/>
            <person name="Schmutz J."/>
            <person name="Clum A."/>
            <person name="Reid I.D."/>
            <person name="Moisan M.C."/>
            <person name="Butler G."/>
            <person name="Nguyen T.T.M."/>
            <person name="Dewar K."/>
            <person name="Conant G."/>
            <person name="Drula E."/>
            <person name="Henrissat B."/>
            <person name="Hansel C."/>
            <person name="Singer S."/>
            <person name="Hutchinson M.I."/>
            <person name="de Vries R.P."/>
            <person name="Natvig D.O."/>
            <person name="Powell A.J."/>
            <person name="Tsang A."/>
            <person name="Grigoriev I.V."/>
        </authorList>
    </citation>
    <scope>NUCLEOTIDE SEQUENCE [LARGE SCALE GENOMIC DNA]</scope>
    <source>
        <strain evidence="3 4">CBS 620.91</strain>
    </source>
</reference>
<feature type="compositionally biased region" description="Basic residues" evidence="1">
    <location>
        <begin position="565"/>
        <end position="583"/>
    </location>
</feature>
<evidence type="ECO:0000259" key="2">
    <source>
        <dbReference type="Pfam" id="PF11001"/>
    </source>
</evidence>
<feature type="compositionally biased region" description="Low complexity" evidence="1">
    <location>
        <begin position="502"/>
        <end position="522"/>
    </location>
</feature>
<evidence type="ECO:0000313" key="3">
    <source>
        <dbReference type="EMBL" id="KAL1839175.1"/>
    </source>
</evidence>
<evidence type="ECO:0000256" key="1">
    <source>
        <dbReference type="SAM" id="MobiDB-lite"/>
    </source>
</evidence>
<feature type="region of interest" description="Disordered" evidence="1">
    <location>
        <begin position="563"/>
        <end position="587"/>
    </location>
</feature>
<protein>
    <recommendedName>
        <fullName evidence="2">Subtelomeric hrmA-associated cluster protein AFUB-079030/YDR124W-like helical bundle domain-containing protein</fullName>
    </recommendedName>
</protein>
<feature type="region of interest" description="Disordered" evidence="1">
    <location>
        <begin position="104"/>
        <end position="142"/>
    </location>
</feature>
<feature type="compositionally biased region" description="Polar residues" evidence="1">
    <location>
        <begin position="104"/>
        <end position="113"/>
    </location>
</feature>
<dbReference type="InterPro" id="IPR047092">
    <property type="entry name" value="AFUB_07903/YDR124W-like_hel"/>
</dbReference>
<organism evidence="3 4">
    <name type="scientific">Humicola insolens</name>
    <name type="common">Soft-rot fungus</name>
    <dbReference type="NCBI Taxonomy" id="85995"/>
    <lineage>
        <taxon>Eukaryota</taxon>
        <taxon>Fungi</taxon>
        <taxon>Dikarya</taxon>
        <taxon>Ascomycota</taxon>
        <taxon>Pezizomycotina</taxon>
        <taxon>Sordariomycetes</taxon>
        <taxon>Sordariomycetidae</taxon>
        <taxon>Sordariales</taxon>
        <taxon>Chaetomiaceae</taxon>
        <taxon>Mycothermus</taxon>
    </lineage>
</organism>
<dbReference type="InterPro" id="IPR021264">
    <property type="entry name" value="AFUB_079030/YDR124W-like"/>
</dbReference>
<feature type="region of interest" description="Disordered" evidence="1">
    <location>
        <begin position="336"/>
        <end position="361"/>
    </location>
</feature>
<sequence>MSPGGIAAGPRGFYGEHSRVWEETGRSVEPTQNDLDLMDVERNGPPMTVSRALREYCNIDFSSFFLAVHLGRGEFAYFAGPSPMSEDDISQVFRRDRFLRFQGRDSNANSPLQTRGEDHVLEDSASRESRRRRRLRRVARQRHPPEVDAPAVVVPSKRFIEIGDSDAVLSFYEASFKNIQQTACKEIAKAFIKVICPKKQVAHPYTQGWEKRPDWWPEPTADEKARHIEPDHQLKKERIYVLKHMLRLIVNPEDTRPESIRRLGSITVAKLETAAMEALSAWFTDPRKPQNARKRPLVKELFRVAKMEERYKRGEIDGTTRVFVTADDIAKDYCMDDDDEDDDDDGSMVNPERARTGSVASTDVSTRAAAVPILPPPPGCNIGALSAQFQGANFFHEMPVRASQYDTPMLPPDLTAANQYHPYAEGLPTHHQAGAAMQTQPQSGPLQLHSMLAQASPHDAHHSGHPDTTRRSTLFDAAPTEFTTAPPTSTVATAGMYSTHWSQSPSPQTSPSAATTSPEASPGSMFYYAPVGGHHREQQQHHHQKAGNILPPIPYYAAEFETHTQQHHQPHHHQQPHHHHHHHQQPESVIFRGGHIQLAMQAADHHASPLAVGSA</sequence>
<keyword evidence="4" id="KW-1185">Reference proteome</keyword>
<proteinExistence type="predicted"/>
<dbReference type="Proteomes" id="UP001583172">
    <property type="component" value="Unassembled WGS sequence"/>
</dbReference>
<evidence type="ECO:0000313" key="4">
    <source>
        <dbReference type="Proteomes" id="UP001583172"/>
    </source>
</evidence>